<evidence type="ECO:0000256" key="6">
    <source>
        <dbReference type="ARBA" id="ARBA00022723"/>
    </source>
</evidence>
<reference evidence="11" key="1">
    <citation type="submission" date="2019-03" db="EMBL/GenBank/DDBJ databases">
        <authorList>
            <person name="Danneels B."/>
        </authorList>
    </citation>
    <scope>NUCLEOTIDE SEQUENCE</scope>
</reference>
<dbReference type="EMBL" id="CAADIE010000025">
    <property type="protein sequence ID" value="VFR44578.1"/>
    <property type="molecule type" value="Genomic_DNA"/>
</dbReference>
<dbReference type="InterPro" id="IPR001453">
    <property type="entry name" value="MoaB/Mog_dom"/>
</dbReference>
<dbReference type="Pfam" id="PF03454">
    <property type="entry name" value="MoeA_C"/>
    <property type="match status" value="1"/>
</dbReference>
<dbReference type="GO" id="GO:0046872">
    <property type="term" value="F:metal ion binding"/>
    <property type="evidence" value="ECO:0007669"/>
    <property type="project" value="UniProtKB-KW"/>
</dbReference>
<dbReference type="SUPFAM" id="SSF53218">
    <property type="entry name" value="Molybdenum cofactor biosynthesis proteins"/>
    <property type="match status" value="1"/>
</dbReference>
<dbReference type="NCBIfam" id="NF045515">
    <property type="entry name" value="Glp_gephyrin"/>
    <property type="match status" value="1"/>
</dbReference>
<protein>
    <recommendedName>
        <fullName evidence="3">molybdopterin molybdotransferase</fullName>
        <ecNumber evidence="3">2.10.1.1</ecNumber>
    </recommendedName>
</protein>
<gene>
    <name evidence="11" type="ORF">BER1_3348</name>
</gene>
<organism evidence="11">
    <name type="scientific">plant metagenome</name>
    <dbReference type="NCBI Taxonomy" id="1297885"/>
    <lineage>
        <taxon>unclassified sequences</taxon>
        <taxon>metagenomes</taxon>
        <taxon>organismal metagenomes</taxon>
    </lineage>
</organism>
<dbReference type="SUPFAM" id="SSF63882">
    <property type="entry name" value="MoeA N-terminal region -like"/>
    <property type="match status" value="1"/>
</dbReference>
<dbReference type="GO" id="GO:0061599">
    <property type="term" value="F:molybdopterin molybdotransferase activity"/>
    <property type="evidence" value="ECO:0007669"/>
    <property type="project" value="UniProtKB-EC"/>
</dbReference>
<dbReference type="InterPro" id="IPR005110">
    <property type="entry name" value="MoeA_linker/N"/>
</dbReference>
<evidence type="ECO:0000256" key="9">
    <source>
        <dbReference type="ARBA" id="ARBA00047317"/>
    </source>
</evidence>
<comment type="cofactor">
    <cofactor evidence="1">
        <name>Mg(2+)</name>
        <dbReference type="ChEBI" id="CHEBI:18420"/>
    </cofactor>
</comment>
<evidence type="ECO:0000259" key="10">
    <source>
        <dbReference type="SMART" id="SM00852"/>
    </source>
</evidence>
<evidence type="ECO:0000256" key="3">
    <source>
        <dbReference type="ARBA" id="ARBA00013269"/>
    </source>
</evidence>
<dbReference type="NCBIfam" id="TIGR00177">
    <property type="entry name" value="molyb_syn"/>
    <property type="match status" value="1"/>
</dbReference>
<evidence type="ECO:0000256" key="8">
    <source>
        <dbReference type="ARBA" id="ARBA00023150"/>
    </source>
</evidence>
<dbReference type="PANTHER" id="PTHR10192">
    <property type="entry name" value="MOLYBDOPTERIN BIOSYNTHESIS PROTEIN"/>
    <property type="match status" value="1"/>
</dbReference>
<dbReference type="EC" id="2.10.1.1" evidence="3"/>
<sequence length="406" mass="43333">MTPTSMLDFDTAQRQLSEAGHAPSRQETITLGQALGRVLAQTLHARFDAPPADNSAMDGYAIRAADYAQGKALRVQQRVFAGDEAAPLVPGQATRLFTGSLIPDGADTVVMQEHCNEADGQVTINTAPTPGQHVRRRGEDIAEGAVLLEAGTVIGAAQVAALASQGLHEVPVHARLRIGILTTGDELVAPGQPRATQQIYNSNGPMLAALVAGMGAEPAHVLHARDDAQDLDRALRTLLADCDVVISVGGVSVGEKDLVKPALEALGGELALWKVRMKPGKPLALAQVQGKPVVCLPGNPVSAYAVFALMVTPLLRRMQGRAQVFPAIERGVLQTDKRYRDDREEFVRVQSEADPAGTRRLRLYPQQGSGVLSSLPWAHGLARLPADTSLGNGDHVRYYDLKHWLA</sequence>
<dbReference type="PANTHER" id="PTHR10192:SF5">
    <property type="entry name" value="GEPHYRIN"/>
    <property type="match status" value="1"/>
</dbReference>
<dbReference type="InterPro" id="IPR036425">
    <property type="entry name" value="MoaB/Mog-like_dom_sf"/>
</dbReference>
<dbReference type="Pfam" id="PF00994">
    <property type="entry name" value="MoCF_biosynth"/>
    <property type="match status" value="1"/>
</dbReference>
<dbReference type="InterPro" id="IPR005111">
    <property type="entry name" value="MoeA_C_domain_IV"/>
</dbReference>
<keyword evidence="8" id="KW-0501">Molybdenum cofactor biosynthesis</keyword>
<dbReference type="GO" id="GO:0005829">
    <property type="term" value="C:cytosol"/>
    <property type="evidence" value="ECO:0007669"/>
    <property type="project" value="TreeGrafter"/>
</dbReference>
<dbReference type="InterPro" id="IPR038987">
    <property type="entry name" value="MoeA-like"/>
</dbReference>
<name>A0A484R229_9ZZZZ</name>
<dbReference type="InterPro" id="IPR008284">
    <property type="entry name" value="MoCF_biosynth_CS"/>
</dbReference>
<keyword evidence="6" id="KW-0479">Metal-binding</keyword>
<dbReference type="PROSITE" id="PS01079">
    <property type="entry name" value="MOCF_BIOSYNTHESIS_2"/>
    <property type="match status" value="1"/>
</dbReference>
<dbReference type="SMART" id="SM00852">
    <property type="entry name" value="MoCF_biosynth"/>
    <property type="match status" value="1"/>
</dbReference>
<dbReference type="FunFam" id="3.40.980.10:FF:000004">
    <property type="entry name" value="Molybdopterin molybdenumtransferase"/>
    <property type="match status" value="1"/>
</dbReference>
<evidence type="ECO:0000256" key="7">
    <source>
        <dbReference type="ARBA" id="ARBA00022842"/>
    </source>
</evidence>
<dbReference type="UniPathway" id="UPA00344"/>
<dbReference type="Gene3D" id="3.90.105.10">
    <property type="entry name" value="Molybdopterin biosynthesis moea protein, domain 2"/>
    <property type="match status" value="1"/>
</dbReference>
<dbReference type="Gene3D" id="2.40.340.10">
    <property type="entry name" value="MoeA, C-terminal, domain IV"/>
    <property type="match status" value="1"/>
</dbReference>
<keyword evidence="4" id="KW-0500">Molybdenum</keyword>
<evidence type="ECO:0000256" key="1">
    <source>
        <dbReference type="ARBA" id="ARBA00001946"/>
    </source>
</evidence>
<evidence type="ECO:0000313" key="11">
    <source>
        <dbReference type="EMBL" id="VFR44578.1"/>
    </source>
</evidence>
<keyword evidence="5" id="KW-0808">Transferase</keyword>
<dbReference type="CDD" id="cd00887">
    <property type="entry name" value="MoeA"/>
    <property type="match status" value="1"/>
</dbReference>
<dbReference type="Pfam" id="PF03453">
    <property type="entry name" value="MoeA_N"/>
    <property type="match status" value="1"/>
</dbReference>
<dbReference type="AlphaFoldDB" id="A0A484R229"/>
<evidence type="ECO:0000256" key="2">
    <source>
        <dbReference type="ARBA" id="ARBA00005046"/>
    </source>
</evidence>
<dbReference type="SUPFAM" id="SSF63867">
    <property type="entry name" value="MoeA C-terminal domain-like"/>
    <property type="match status" value="1"/>
</dbReference>
<accession>A0A484R229</accession>
<dbReference type="Gene3D" id="3.40.980.10">
    <property type="entry name" value="MoaB/Mog-like domain"/>
    <property type="match status" value="1"/>
</dbReference>
<dbReference type="Gene3D" id="2.170.190.11">
    <property type="entry name" value="Molybdopterin biosynthesis moea protein, domain 3"/>
    <property type="match status" value="1"/>
</dbReference>
<evidence type="ECO:0000256" key="4">
    <source>
        <dbReference type="ARBA" id="ARBA00022505"/>
    </source>
</evidence>
<dbReference type="InterPro" id="IPR036135">
    <property type="entry name" value="MoeA_linker/N_sf"/>
</dbReference>
<feature type="domain" description="MoaB/Mog" evidence="10">
    <location>
        <begin position="179"/>
        <end position="317"/>
    </location>
</feature>
<dbReference type="InterPro" id="IPR036688">
    <property type="entry name" value="MoeA_C_domain_IV_sf"/>
</dbReference>
<dbReference type="GO" id="GO:0006777">
    <property type="term" value="P:Mo-molybdopterin cofactor biosynthetic process"/>
    <property type="evidence" value="ECO:0007669"/>
    <property type="project" value="UniProtKB-KW"/>
</dbReference>
<proteinExistence type="predicted"/>
<comment type="pathway">
    <text evidence="2">Cofactor biosynthesis; molybdopterin biosynthesis.</text>
</comment>
<comment type="catalytic activity">
    <reaction evidence="9">
        <text>adenylyl-molybdopterin + molybdate = Mo-molybdopterin + AMP + H(+)</text>
        <dbReference type="Rhea" id="RHEA:35047"/>
        <dbReference type="ChEBI" id="CHEBI:15378"/>
        <dbReference type="ChEBI" id="CHEBI:36264"/>
        <dbReference type="ChEBI" id="CHEBI:62727"/>
        <dbReference type="ChEBI" id="CHEBI:71302"/>
        <dbReference type="ChEBI" id="CHEBI:456215"/>
        <dbReference type="EC" id="2.10.1.1"/>
    </reaction>
</comment>
<evidence type="ECO:0000256" key="5">
    <source>
        <dbReference type="ARBA" id="ARBA00022679"/>
    </source>
</evidence>
<keyword evidence="7" id="KW-0460">Magnesium</keyword>